<sequence>MFFIQRYKLEIIVFITGAAVMILELTGSRIIAPYVGTSIFVWTSLIGVILGSLSVGYWWGGKLADKGANFKTFSLIIFIAAVLTGATSIFSPLILTIVSVLVKDVRLGSIMASILLFAAPSIVLGMVSPYALRLKIRDVSNSGAVAGGLYAVSTIGSIAGTFLGGFYLITLLGSAKILLFIAIILILTSFFAYYKKSVISLKTGIFIYFVILLAAFDFVNAYFSKGKIVDIDTHYNRVFVFETIDSSTQRPIRVMTTSFPQIESAMFLDDDNDLVAEYLKFFRIAGHFNPGSQKTLLIGGAGYSYPKDFLKRNPDAFMDVVEIDPSLTALARRFFNIEENPRLAIYHEDGRTFLNRGGKKYDVIFMDAFKSIQSIPYQLTTAEAMKKAYEMLANDGVLLLNIISSIDGVKGRFFRAEYWTLKYVFPYVYVIPVAKPDNGNVAQNLLLIALKNKKEPLLESEIPEFNGYLSYLWKKEILRDMPLLTDDFAPVDNYALASFKNH</sequence>
<feature type="domain" description="PABS" evidence="6">
    <location>
        <begin position="206"/>
        <end position="451"/>
    </location>
</feature>
<feature type="transmembrane region" description="Helical" evidence="5">
    <location>
        <begin position="12"/>
        <end position="32"/>
    </location>
</feature>
<dbReference type="SUPFAM" id="SSF53335">
    <property type="entry name" value="S-adenosyl-L-methionine-dependent methyltransferases"/>
    <property type="match status" value="1"/>
</dbReference>
<feature type="transmembrane region" description="Helical" evidence="5">
    <location>
        <begin position="38"/>
        <end position="60"/>
    </location>
</feature>
<protein>
    <recommendedName>
        <fullName evidence="6">PABS domain-containing protein</fullName>
    </recommendedName>
</protein>
<dbReference type="Proteomes" id="UP000177171">
    <property type="component" value="Unassembled WGS sequence"/>
</dbReference>
<feature type="transmembrane region" description="Helical" evidence="5">
    <location>
        <begin position="175"/>
        <end position="193"/>
    </location>
</feature>
<dbReference type="InterPro" id="IPR030374">
    <property type="entry name" value="PABS"/>
</dbReference>
<evidence type="ECO:0000256" key="2">
    <source>
        <dbReference type="ARBA" id="ARBA00022679"/>
    </source>
</evidence>
<dbReference type="Gene3D" id="3.40.50.150">
    <property type="entry name" value="Vaccinia Virus protein VP39"/>
    <property type="match status" value="1"/>
</dbReference>
<feature type="transmembrane region" description="Helical" evidence="5">
    <location>
        <begin position="144"/>
        <end position="169"/>
    </location>
</feature>
<feature type="active site" description="Proton acceptor" evidence="4">
    <location>
        <position position="367"/>
    </location>
</feature>
<organism evidence="7 8">
    <name type="scientific">Candidatus Sungbacteria bacterium RIFCSPLOWO2_12_FULL_41_11</name>
    <dbReference type="NCBI Taxonomy" id="1802286"/>
    <lineage>
        <taxon>Bacteria</taxon>
        <taxon>Candidatus Sungiibacteriota</taxon>
    </lineage>
</organism>
<name>A0A1G2LST0_9BACT</name>
<accession>A0A1G2LST0</accession>
<dbReference type="PANTHER" id="PTHR43317">
    <property type="entry name" value="THERMOSPERMINE SYNTHASE ACAULIS5"/>
    <property type="match status" value="1"/>
</dbReference>
<dbReference type="AlphaFoldDB" id="A0A1G2LST0"/>
<dbReference type="PANTHER" id="PTHR43317:SF1">
    <property type="entry name" value="THERMOSPERMINE SYNTHASE ACAULIS5"/>
    <property type="match status" value="1"/>
</dbReference>
<dbReference type="GO" id="GO:0006596">
    <property type="term" value="P:polyamine biosynthetic process"/>
    <property type="evidence" value="ECO:0007669"/>
    <property type="project" value="UniProtKB-UniRule"/>
</dbReference>
<feature type="transmembrane region" description="Helical" evidence="5">
    <location>
        <begin position="72"/>
        <end position="98"/>
    </location>
</feature>
<evidence type="ECO:0000256" key="4">
    <source>
        <dbReference type="PROSITE-ProRule" id="PRU00354"/>
    </source>
</evidence>
<dbReference type="EMBL" id="MHQY01000016">
    <property type="protein sequence ID" value="OHA13851.1"/>
    <property type="molecule type" value="Genomic_DNA"/>
</dbReference>
<gene>
    <name evidence="7" type="ORF">A3G49_04570</name>
</gene>
<feature type="transmembrane region" description="Helical" evidence="5">
    <location>
        <begin position="205"/>
        <end position="223"/>
    </location>
</feature>
<reference evidence="7 8" key="1">
    <citation type="journal article" date="2016" name="Nat. Commun.">
        <title>Thousands of microbial genomes shed light on interconnected biogeochemical processes in an aquifer system.</title>
        <authorList>
            <person name="Anantharaman K."/>
            <person name="Brown C.T."/>
            <person name="Hug L.A."/>
            <person name="Sharon I."/>
            <person name="Castelle C.J."/>
            <person name="Probst A.J."/>
            <person name="Thomas B.C."/>
            <person name="Singh A."/>
            <person name="Wilkins M.J."/>
            <person name="Karaoz U."/>
            <person name="Brodie E.L."/>
            <person name="Williams K.H."/>
            <person name="Hubbard S.S."/>
            <person name="Banfield J.F."/>
        </authorList>
    </citation>
    <scope>NUCLEOTIDE SEQUENCE [LARGE SCALE GENOMIC DNA]</scope>
</reference>
<dbReference type="Pfam" id="PF01564">
    <property type="entry name" value="Spermine_synth"/>
    <property type="match status" value="1"/>
</dbReference>
<proteinExistence type="inferred from homology"/>
<keyword evidence="3 4" id="KW-0620">Polyamine biosynthesis</keyword>
<keyword evidence="5" id="KW-0472">Membrane</keyword>
<comment type="caution">
    <text evidence="7">The sequence shown here is derived from an EMBL/GenBank/DDBJ whole genome shotgun (WGS) entry which is preliminary data.</text>
</comment>
<evidence type="ECO:0000256" key="3">
    <source>
        <dbReference type="ARBA" id="ARBA00023115"/>
    </source>
</evidence>
<dbReference type="NCBIfam" id="NF037959">
    <property type="entry name" value="MFS_SpdSyn"/>
    <property type="match status" value="1"/>
</dbReference>
<feature type="transmembrane region" description="Helical" evidence="5">
    <location>
        <begin position="110"/>
        <end position="132"/>
    </location>
</feature>
<evidence type="ECO:0000259" key="6">
    <source>
        <dbReference type="PROSITE" id="PS51006"/>
    </source>
</evidence>
<keyword evidence="5" id="KW-0812">Transmembrane</keyword>
<evidence type="ECO:0000256" key="5">
    <source>
        <dbReference type="SAM" id="Phobius"/>
    </source>
</evidence>
<evidence type="ECO:0000313" key="8">
    <source>
        <dbReference type="Proteomes" id="UP000177171"/>
    </source>
</evidence>
<dbReference type="CDD" id="cd02440">
    <property type="entry name" value="AdoMet_MTases"/>
    <property type="match status" value="1"/>
</dbReference>
<dbReference type="InterPro" id="IPR029063">
    <property type="entry name" value="SAM-dependent_MTases_sf"/>
</dbReference>
<evidence type="ECO:0000313" key="7">
    <source>
        <dbReference type="EMBL" id="OHA13851.1"/>
    </source>
</evidence>
<keyword evidence="2 4" id="KW-0808">Transferase</keyword>
<dbReference type="GO" id="GO:0010487">
    <property type="term" value="F:thermospermine synthase activity"/>
    <property type="evidence" value="ECO:0007669"/>
    <property type="project" value="TreeGrafter"/>
</dbReference>
<dbReference type="PROSITE" id="PS51006">
    <property type="entry name" value="PABS_2"/>
    <property type="match status" value="1"/>
</dbReference>
<evidence type="ECO:0000256" key="1">
    <source>
        <dbReference type="ARBA" id="ARBA00007867"/>
    </source>
</evidence>
<keyword evidence="5" id="KW-1133">Transmembrane helix</keyword>
<comment type="similarity">
    <text evidence="1">Belongs to the spermidine/spermine synthase family.</text>
</comment>